<evidence type="ECO:0000313" key="3">
    <source>
        <dbReference type="EMBL" id="MFB9573532.1"/>
    </source>
</evidence>
<dbReference type="InterPro" id="IPR035992">
    <property type="entry name" value="Ricin_B-like_lectins"/>
</dbReference>
<feature type="region of interest" description="Disordered" evidence="1">
    <location>
        <begin position="102"/>
        <end position="195"/>
    </location>
</feature>
<dbReference type="Pfam" id="PF14200">
    <property type="entry name" value="RicinB_lectin_2"/>
    <property type="match status" value="1"/>
</dbReference>
<feature type="domain" description="Ricin B lectin" evidence="2">
    <location>
        <begin position="338"/>
        <end position="416"/>
    </location>
</feature>
<dbReference type="SUPFAM" id="SSF50370">
    <property type="entry name" value="Ricin B-like lectins"/>
    <property type="match status" value="1"/>
</dbReference>
<dbReference type="PROSITE" id="PS50231">
    <property type="entry name" value="RICIN_B_LECTIN"/>
    <property type="match status" value="1"/>
</dbReference>
<feature type="region of interest" description="Disordered" evidence="1">
    <location>
        <begin position="221"/>
        <end position="301"/>
    </location>
</feature>
<feature type="compositionally biased region" description="Low complexity" evidence="1">
    <location>
        <begin position="167"/>
        <end position="182"/>
    </location>
</feature>
<reference evidence="3 4" key="1">
    <citation type="submission" date="2024-09" db="EMBL/GenBank/DDBJ databases">
        <authorList>
            <person name="Sun Q."/>
            <person name="Mori K."/>
        </authorList>
    </citation>
    <scope>NUCLEOTIDE SEQUENCE [LARGE SCALE GENOMIC DNA]</scope>
    <source>
        <strain evidence="3 4">JCM 3331</strain>
    </source>
</reference>
<accession>A0ABV5R8E7</accession>
<dbReference type="Proteomes" id="UP001589710">
    <property type="component" value="Unassembled WGS sequence"/>
</dbReference>
<dbReference type="CDD" id="cd00161">
    <property type="entry name" value="beta-trefoil_Ricin-like"/>
    <property type="match status" value="1"/>
</dbReference>
<evidence type="ECO:0000313" key="4">
    <source>
        <dbReference type="Proteomes" id="UP001589710"/>
    </source>
</evidence>
<name>A0ABV5R8E7_9ACTN</name>
<proteinExistence type="predicted"/>
<dbReference type="InterPro" id="IPR000772">
    <property type="entry name" value="Ricin_B_lectin"/>
</dbReference>
<protein>
    <submittedName>
        <fullName evidence="3">RICIN domain-containing protein</fullName>
    </submittedName>
</protein>
<comment type="caution">
    <text evidence="3">The sequence shown here is derived from an EMBL/GenBank/DDBJ whole genome shotgun (WGS) entry which is preliminary data.</text>
</comment>
<feature type="compositionally biased region" description="Low complexity" evidence="1">
    <location>
        <begin position="277"/>
        <end position="287"/>
    </location>
</feature>
<feature type="compositionally biased region" description="Low complexity" evidence="1">
    <location>
        <begin position="228"/>
        <end position="239"/>
    </location>
</feature>
<feature type="compositionally biased region" description="Basic and acidic residues" evidence="1">
    <location>
        <begin position="138"/>
        <end position="149"/>
    </location>
</feature>
<gene>
    <name evidence="3" type="ORF">ACFFTL_14680</name>
</gene>
<dbReference type="Gene3D" id="2.80.10.50">
    <property type="match status" value="1"/>
</dbReference>
<evidence type="ECO:0000256" key="1">
    <source>
        <dbReference type="SAM" id="MobiDB-lite"/>
    </source>
</evidence>
<feature type="compositionally biased region" description="Polar residues" evidence="1">
    <location>
        <begin position="102"/>
        <end position="119"/>
    </location>
</feature>
<keyword evidence="4" id="KW-1185">Reference proteome</keyword>
<dbReference type="RefSeq" id="WP_386143869.1">
    <property type="nucleotide sequence ID" value="NZ_JBHMCG010000060.1"/>
</dbReference>
<feature type="compositionally biased region" description="Polar residues" evidence="1">
    <location>
        <begin position="154"/>
        <end position="166"/>
    </location>
</feature>
<dbReference type="EMBL" id="JBHMCG010000060">
    <property type="protein sequence ID" value="MFB9573532.1"/>
    <property type="molecule type" value="Genomic_DNA"/>
</dbReference>
<evidence type="ECO:0000259" key="2">
    <source>
        <dbReference type="Pfam" id="PF14200"/>
    </source>
</evidence>
<organism evidence="3 4">
    <name type="scientific">Streptomyces yanii</name>
    <dbReference type="NCBI Taxonomy" id="78510"/>
    <lineage>
        <taxon>Bacteria</taxon>
        <taxon>Bacillati</taxon>
        <taxon>Actinomycetota</taxon>
        <taxon>Actinomycetes</taxon>
        <taxon>Kitasatosporales</taxon>
        <taxon>Streptomycetaceae</taxon>
        <taxon>Streptomyces</taxon>
    </lineage>
</organism>
<sequence>MRTGPDPKAARTPAEFVATMRQLRTWADLSYRQVERNATQAGDILPRATISGALARADLPREELLAAFVRACGGDAATVDTWLTARRELAISAEPTVLANAQDTPEDGATQQPPQGHENTPTATPPPPSAATPTPDAQGHENTPEDAPLRDAPSGNNGDSTPSVTSPQPLTTEPTETTAQHQPPSPPDQDTRPRYLPMTLTGAAAAAGVLLIALWPGADKPTTAQPESSPTASSVNTTPPTTPSPSAPSSTAPDQADAEKTTDTPTTRPAPKPTPSPRKTSTSPRAPQAGTVQIHPLSDSALCLTEGRERNGRTDREIAVQNPCAQADLPTVSLTSAGTQTYRIQWDHPAHGPGCLTVDDASTSPGALLAPRDCTDAANQKYRLEPAGGGYRIRPLHSGLCIGILAPRATGAEAIQQNCSGTDDQIFRITQP</sequence>